<dbReference type="InterPro" id="IPR013976">
    <property type="entry name" value="HDOD"/>
</dbReference>
<dbReference type="PANTHER" id="PTHR44591">
    <property type="entry name" value="STRESS RESPONSE REGULATOR PROTEIN 1"/>
    <property type="match status" value="1"/>
</dbReference>
<dbReference type="AlphaFoldDB" id="A0A2S8G8X1"/>
<dbReference type="SUPFAM" id="SSF109604">
    <property type="entry name" value="HD-domain/PDEase-like"/>
    <property type="match status" value="1"/>
</dbReference>
<comment type="caution">
    <text evidence="2">Lacks conserved residue(s) required for the propagation of feature annotation.</text>
</comment>
<evidence type="ECO:0000259" key="5">
    <source>
        <dbReference type="PROSITE" id="PS51833"/>
    </source>
</evidence>
<dbReference type="PROSITE" id="PS51833">
    <property type="entry name" value="HDOD"/>
    <property type="match status" value="1"/>
</dbReference>
<feature type="compositionally biased region" description="Low complexity" evidence="3">
    <location>
        <begin position="136"/>
        <end position="148"/>
    </location>
</feature>
<dbReference type="RefSeq" id="WP_105352425.1">
    <property type="nucleotide sequence ID" value="NZ_PUIB01000008.1"/>
</dbReference>
<dbReference type="InterPro" id="IPR011006">
    <property type="entry name" value="CheY-like_superfamily"/>
</dbReference>
<dbReference type="PANTHER" id="PTHR44591:SF3">
    <property type="entry name" value="RESPONSE REGULATORY DOMAIN-CONTAINING PROTEIN"/>
    <property type="match status" value="1"/>
</dbReference>
<evidence type="ECO:0000313" key="6">
    <source>
        <dbReference type="EMBL" id="PQO40721.1"/>
    </source>
</evidence>
<feature type="domain" description="Response regulatory" evidence="4">
    <location>
        <begin position="159"/>
        <end position="273"/>
    </location>
</feature>
<evidence type="ECO:0000313" key="7">
    <source>
        <dbReference type="Proteomes" id="UP000239388"/>
    </source>
</evidence>
<dbReference type="OrthoDB" id="220475at2"/>
<comment type="caution">
    <text evidence="6">The sequence shown here is derived from an EMBL/GenBank/DDBJ whole genome shotgun (WGS) entry which is preliminary data.</text>
</comment>
<dbReference type="Proteomes" id="UP000239388">
    <property type="component" value="Unassembled WGS sequence"/>
</dbReference>
<feature type="modified residue" description="4-aspartylphosphate" evidence="2">
    <location>
        <position position="57"/>
    </location>
</feature>
<sequence length="596" mass="66768">MNPSLSLSALVVDDELPVRVLLSKAMEGCGFQCVEAANGDEARAEFHSKRFDVVITDLLMPKTHGHSLCVHLCEQKTRPSIVVLTGFCNDKIKRDLQARGVDLVVYKPVNYNKFAEQVREVVFAKHVESRKNTGNSDSSQDISQPQISVPFPNSSPKHVVGILFRSDERADLLKRALSDDSTTCFTVTSSEELCRSLNRQRIDVLVVENELGGFLSGLEIVERLNQQLIRPKVILLTEDPKNVGEQASDIGVEQVLSLEMKQEDVVRHTRIVLANKSEQDVFIPALARCLVKDFGEIPPLPQLVVKLAGYLSMPVNEIPMEELANDISADSRAATDLLNFTNMGLSVFNQTTSVRQTVNLNGPKKTIMHVLSAATLRIQSQVLSNWNETHRQWYQKRSVITAAAAATFAELFENVSPDTAFILGLVQDIGCLVLSKKYGKRYDLIIKRFREAGRLQLHQLELETFNIHHAHVSAALMLKWQLPQSLIRPIVVHHDNQLAEVLSQVDQSYLRAIQLAEMLADSTEVTHSFRSHLLSQKASFYDKLTLEQRNRVFVEAIQYAKSLCEVFKFPVPDPEELTKILANSMANAGEPLEQVS</sequence>
<dbReference type="InterPro" id="IPR001789">
    <property type="entry name" value="Sig_transdc_resp-reg_receiver"/>
</dbReference>
<dbReference type="CDD" id="cd00156">
    <property type="entry name" value="REC"/>
    <property type="match status" value="1"/>
</dbReference>
<proteinExistence type="predicted"/>
<dbReference type="SUPFAM" id="SSF52172">
    <property type="entry name" value="CheY-like"/>
    <property type="match status" value="2"/>
</dbReference>
<dbReference type="Gene3D" id="1.10.3210.10">
    <property type="entry name" value="Hypothetical protein af1432"/>
    <property type="match status" value="1"/>
</dbReference>
<evidence type="ECO:0000259" key="4">
    <source>
        <dbReference type="PROSITE" id="PS50110"/>
    </source>
</evidence>
<dbReference type="PROSITE" id="PS50110">
    <property type="entry name" value="RESPONSE_REGULATORY"/>
    <property type="match status" value="2"/>
</dbReference>
<evidence type="ECO:0000256" key="2">
    <source>
        <dbReference type="PROSITE-ProRule" id="PRU00169"/>
    </source>
</evidence>
<dbReference type="InterPro" id="IPR050595">
    <property type="entry name" value="Bact_response_regulator"/>
</dbReference>
<reference evidence="6 7" key="1">
    <citation type="submission" date="2018-02" db="EMBL/GenBank/DDBJ databases">
        <title>Comparative genomes isolates from brazilian mangrove.</title>
        <authorList>
            <person name="Araujo J.E."/>
            <person name="Taketani R.G."/>
            <person name="Silva M.C.P."/>
            <person name="Loureco M.V."/>
            <person name="Andreote F.D."/>
        </authorList>
    </citation>
    <scope>NUCLEOTIDE SEQUENCE [LARGE SCALE GENOMIC DNA]</scope>
    <source>
        <strain evidence="6 7">NAP PRIS-MGV</strain>
    </source>
</reference>
<dbReference type="Pfam" id="PF00072">
    <property type="entry name" value="Response_reg"/>
    <property type="match status" value="2"/>
</dbReference>
<dbReference type="Gene3D" id="3.40.50.2300">
    <property type="match status" value="2"/>
</dbReference>
<gene>
    <name evidence="6" type="ORF">C5Y98_05745</name>
</gene>
<feature type="region of interest" description="Disordered" evidence="3">
    <location>
        <begin position="130"/>
        <end position="153"/>
    </location>
</feature>
<dbReference type="GO" id="GO:0000160">
    <property type="term" value="P:phosphorelay signal transduction system"/>
    <property type="evidence" value="ECO:0007669"/>
    <property type="project" value="InterPro"/>
</dbReference>
<evidence type="ECO:0008006" key="8">
    <source>
        <dbReference type="Google" id="ProtNLM"/>
    </source>
</evidence>
<accession>A0A2S8G8X1</accession>
<dbReference type="Pfam" id="PF08668">
    <property type="entry name" value="HDOD"/>
    <property type="match status" value="1"/>
</dbReference>
<feature type="domain" description="Response regulatory" evidence="4">
    <location>
        <begin position="8"/>
        <end position="122"/>
    </location>
</feature>
<feature type="domain" description="HDOD" evidence="5">
    <location>
        <begin position="297"/>
        <end position="496"/>
    </location>
</feature>
<evidence type="ECO:0000256" key="1">
    <source>
        <dbReference type="ARBA" id="ARBA00022553"/>
    </source>
</evidence>
<dbReference type="SMART" id="SM00448">
    <property type="entry name" value="REC"/>
    <property type="match status" value="1"/>
</dbReference>
<protein>
    <recommendedName>
        <fullName evidence="8">HDOD domain-containing protein</fullName>
    </recommendedName>
</protein>
<organism evidence="6 7">
    <name type="scientific">Blastopirellula marina</name>
    <dbReference type="NCBI Taxonomy" id="124"/>
    <lineage>
        <taxon>Bacteria</taxon>
        <taxon>Pseudomonadati</taxon>
        <taxon>Planctomycetota</taxon>
        <taxon>Planctomycetia</taxon>
        <taxon>Pirellulales</taxon>
        <taxon>Pirellulaceae</taxon>
        <taxon>Blastopirellula</taxon>
    </lineage>
</organism>
<keyword evidence="1 2" id="KW-0597">Phosphoprotein</keyword>
<evidence type="ECO:0000256" key="3">
    <source>
        <dbReference type="SAM" id="MobiDB-lite"/>
    </source>
</evidence>
<name>A0A2S8G8X1_9BACT</name>
<dbReference type="EMBL" id="PUIB01000008">
    <property type="protein sequence ID" value="PQO40721.1"/>
    <property type="molecule type" value="Genomic_DNA"/>
</dbReference>